<gene>
    <name evidence="11 13" type="primary">en</name>
    <name evidence="13" type="synonym">en2</name>
</gene>
<evidence type="ECO:0000256" key="7">
    <source>
        <dbReference type="RuleBase" id="RU000682"/>
    </source>
</evidence>
<comment type="subcellular location">
    <subcellularLocation>
        <location evidence="1 6 7">Nucleus</location>
    </subcellularLocation>
</comment>
<dbReference type="InterPro" id="IPR000747">
    <property type="entry name" value="HD_engrailed"/>
</dbReference>
<evidence type="ECO:0000256" key="6">
    <source>
        <dbReference type="PROSITE-ProRule" id="PRU00108"/>
    </source>
</evidence>
<evidence type="ECO:0000313" key="12">
    <source>
        <dbReference type="Proteomes" id="UP000694865"/>
    </source>
</evidence>
<dbReference type="GO" id="GO:0009653">
    <property type="term" value="P:anatomical structure morphogenesis"/>
    <property type="evidence" value="ECO:0007669"/>
    <property type="project" value="UniProtKB-ARBA"/>
</dbReference>
<dbReference type="InterPro" id="IPR050720">
    <property type="entry name" value="Engrailed_Homeobox_TFs"/>
</dbReference>
<evidence type="ECO:0000256" key="4">
    <source>
        <dbReference type="ARBA" id="ARBA00023155"/>
    </source>
</evidence>
<dbReference type="GO" id="GO:0005634">
    <property type="term" value="C:nucleus"/>
    <property type="evidence" value="ECO:0007669"/>
    <property type="project" value="UniProtKB-SubCell"/>
</dbReference>
<dbReference type="InterPro" id="IPR019549">
    <property type="entry name" value="Homeobox-engrailed_C-terminal"/>
</dbReference>
<reference evidence="13" key="2">
    <citation type="submission" date="2025-05" db="UniProtKB">
        <authorList>
            <consortium name="RefSeq"/>
        </authorList>
    </citation>
    <scope>IDENTIFICATION</scope>
</reference>
<keyword evidence="4 6" id="KW-0371">Homeobox</keyword>
<feature type="region of interest" description="Disordered" evidence="9">
    <location>
        <begin position="169"/>
        <end position="202"/>
    </location>
</feature>
<dbReference type="PANTHER" id="PTHR24341">
    <property type="entry name" value="HOMEOBOX PROTEIN ENGRAILED"/>
    <property type="match status" value="1"/>
</dbReference>
<organism evidence="11">
    <name type="scientific">Saccoglossus kowalevskii</name>
    <name type="common">Acorn worm</name>
    <dbReference type="NCBI Taxonomy" id="10224"/>
    <lineage>
        <taxon>Eukaryota</taxon>
        <taxon>Metazoa</taxon>
        <taxon>Hemichordata</taxon>
        <taxon>Enteropneusta</taxon>
        <taxon>Harrimaniidae</taxon>
        <taxon>Saccoglossus</taxon>
    </lineage>
</organism>
<comment type="similarity">
    <text evidence="8">Belongs to the Engrailed homeobox family.</text>
</comment>
<feature type="compositionally biased region" description="Basic and acidic residues" evidence="9">
    <location>
        <begin position="1"/>
        <end position="10"/>
    </location>
</feature>
<proteinExistence type="evidence at transcript level"/>
<dbReference type="InterPro" id="IPR020479">
    <property type="entry name" value="HD_metazoa"/>
</dbReference>
<dbReference type="RefSeq" id="NP_001158372.1">
    <property type="nucleotide sequence ID" value="NM_001164900.1"/>
</dbReference>
<dbReference type="PROSITE" id="PS50071">
    <property type="entry name" value="HOMEOBOX_2"/>
    <property type="match status" value="1"/>
</dbReference>
<evidence type="ECO:0000256" key="3">
    <source>
        <dbReference type="ARBA" id="ARBA00023125"/>
    </source>
</evidence>
<dbReference type="GO" id="GO:0000981">
    <property type="term" value="F:DNA-binding transcription factor activity, RNA polymerase II-specific"/>
    <property type="evidence" value="ECO:0007669"/>
    <property type="project" value="InterPro"/>
</dbReference>
<keyword evidence="3 6" id="KW-0238">DNA-binding</keyword>
<dbReference type="SUPFAM" id="SSF46689">
    <property type="entry name" value="Homeodomain-like"/>
    <property type="match status" value="1"/>
</dbReference>
<keyword evidence="12" id="KW-1185">Reference proteome</keyword>
<dbReference type="Proteomes" id="UP000694865">
    <property type="component" value="Unplaced"/>
</dbReference>
<dbReference type="InterPro" id="IPR017970">
    <property type="entry name" value="Homeobox_CS"/>
</dbReference>
<dbReference type="Gene3D" id="1.10.10.60">
    <property type="entry name" value="Homeodomain-like"/>
    <property type="match status" value="1"/>
</dbReference>
<feature type="region of interest" description="Disordered" evidence="9">
    <location>
        <begin position="1"/>
        <end position="155"/>
    </location>
</feature>
<evidence type="ECO:0000313" key="13">
    <source>
        <dbReference type="RefSeq" id="NP_001158372.1"/>
    </source>
</evidence>
<feature type="compositionally biased region" description="Polar residues" evidence="9">
    <location>
        <begin position="11"/>
        <end position="21"/>
    </location>
</feature>
<dbReference type="InterPro" id="IPR019737">
    <property type="entry name" value="Homeobox-engrailed_CS"/>
</dbReference>
<protein>
    <recommendedName>
        <fullName evidence="8">Homeobox protein engrailed-like</fullName>
    </recommendedName>
</protein>
<dbReference type="PANTHER" id="PTHR24341:SF6">
    <property type="entry name" value="HOMEOBOX PROTEIN INVECTED"/>
    <property type="match status" value="1"/>
</dbReference>
<dbReference type="GO" id="GO:0000978">
    <property type="term" value="F:RNA polymerase II cis-regulatory region sequence-specific DNA binding"/>
    <property type="evidence" value="ECO:0007669"/>
    <property type="project" value="TreeGrafter"/>
</dbReference>
<dbReference type="FunFam" id="1.10.10.60:FF:000189">
    <property type="entry name" value="Homeobox protein engrailed-like"/>
    <property type="match status" value="1"/>
</dbReference>
<feature type="compositionally biased region" description="Basic and acidic residues" evidence="9">
    <location>
        <begin position="186"/>
        <end position="195"/>
    </location>
</feature>
<dbReference type="InterPro" id="IPR009057">
    <property type="entry name" value="Homeodomain-like_sf"/>
</dbReference>
<dbReference type="Pfam" id="PF00046">
    <property type="entry name" value="Homeodomain"/>
    <property type="match status" value="1"/>
</dbReference>
<dbReference type="CTD" id="36240"/>
<dbReference type="GeneID" id="100303466"/>
<keyword evidence="5 6" id="KW-0539">Nucleus</keyword>
<dbReference type="EMBL" id="AY313158">
    <property type="protein sequence ID" value="AAP79298.1"/>
    <property type="molecule type" value="mRNA"/>
</dbReference>
<dbReference type="PROSITE" id="PS00033">
    <property type="entry name" value="ENGRAILED"/>
    <property type="match status" value="1"/>
</dbReference>
<dbReference type="AlphaFoldDB" id="Q7YTB6"/>
<dbReference type="SMART" id="SM00389">
    <property type="entry name" value="HOX"/>
    <property type="match status" value="1"/>
</dbReference>
<dbReference type="PRINTS" id="PR00024">
    <property type="entry name" value="HOMEOBOX"/>
</dbReference>
<keyword evidence="2" id="KW-0217">Developmental protein</keyword>
<evidence type="ECO:0000256" key="2">
    <source>
        <dbReference type="ARBA" id="ARBA00022473"/>
    </source>
</evidence>
<reference evidence="11 13" key="1">
    <citation type="journal article" date="2003" name="Cell">
        <title>Anteroposterior patterning in hemichordates and the origins of the chordate nervous system.</title>
        <authorList>
            <person name="Lowe C.J."/>
            <person name="Wu M."/>
            <person name="Salic A."/>
            <person name="Evans L."/>
            <person name="Lander E."/>
            <person name="Stange-Thomann N."/>
            <person name="Gruber C.E."/>
            <person name="Gerhart J."/>
            <person name="Kirschner M."/>
        </authorList>
    </citation>
    <scope>NUCLEOTIDE SEQUENCE</scope>
</reference>
<evidence type="ECO:0000313" key="11">
    <source>
        <dbReference type="EMBL" id="AAP79298.1"/>
    </source>
</evidence>
<name>Q7YTB6_SACKO</name>
<dbReference type="PRINTS" id="PR00026">
    <property type="entry name" value="ENGRAILED"/>
</dbReference>
<dbReference type="PROSITE" id="PS00027">
    <property type="entry name" value="HOMEOBOX_1"/>
    <property type="match status" value="1"/>
</dbReference>
<dbReference type="OrthoDB" id="6159439at2759"/>
<feature type="compositionally biased region" description="Polar residues" evidence="9">
    <location>
        <begin position="102"/>
        <end position="128"/>
    </location>
</feature>
<dbReference type="CDD" id="cd00086">
    <property type="entry name" value="homeodomain"/>
    <property type="match status" value="1"/>
</dbReference>
<feature type="domain" description="Homeobox" evidence="10">
    <location>
        <begin position="190"/>
        <end position="250"/>
    </location>
</feature>
<evidence type="ECO:0000256" key="1">
    <source>
        <dbReference type="ARBA" id="ARBA00004123"/>
    </source>
</evidence>
<evidence type="ECO:0000256" key="8">
    <source>
        <dbReference type="RuleBase" id="RU510713"/>
    </source>
</evidence>
<dbReference type="KEGG" id="sko:100303466"/>
<dbReference type="InterPro" id="IPR001356">
    <property type="entry name" value="HD"/>
</dbReference>
<dbReference type="GO" id="GO:0030182">
    <property type="term" value="P:neuron differentiation"/>
    <property type="evidence" value="ECO:0007669"/>
    <property type="project" value="TreeGrafter"/>
</dbReference>
<sequence>MTEKLEHSDRNSNQQDENASPNIDIDTHQEESDYLVSVDSGEEETMESDRNEEKKVDEHDDNSRNVEQQMDAEQVEEEQAQQHTDFSIATILRPDFGRKNRSSQTHEPSNQDRQQSGENKQNANNKRTVTYEKQKRESDDTTSESGEDENSKNGKKRDILWPAWVYCTRYSDRPSSGPRSRRPKSKEKPSDEKRPRTAFTAEQLERLKREFDDSRYLTEQRRQSLAKELKLNESQIKIWFQNKRAKIKKSTGARNTLALQLMAQGLYNHSTTCTSSTPDDDMQE</sequence>
<dbReference type="Pfam" id="PF10525">
    <property type="entry name" value="Engrail_1_C_sig"/>
    <property type="match status" value="1"/>
</dbReference>
<accession>Q7YTB6</accession>
<feature type="compositionally biased region" description="Basic and acidic residues" evidence="9">
    <location>
        <begin position="47"/>
        <end position="64"/>
    </location>
</feature>
<evidence type="ECO:0000256" key="9">
    <source>
        <dbReference type="SAM" id="MobiDB-lite"/>
    </source>
</evidence>
<evidence type="ECO:0000256" key="5">
    <source>
        <dbReference type="ARBA" id="ARBA00023242"/>
    </source>
</evidence>
<feature type="DNA-binding region" description="Homeobox" evidence="6">
    <location>
        <begin position="192"/>
        <end position="251"/>
    </location>
</feature>
<feature type="compositionally biased region" description="Basic and acidic residues" evidence="9">
    <location>
        <begin position="129"/>
        <end position="139"/>
    </location>
</feature>
<evidence type="ECO:0000259" key="10">
    <source>
        <dbReference type="PROSITE" id="PS50071"/>
    </source>
</evidence>